<name>A0A7C8JK64_ORBOL</name>
<proteinExistence type="predicted"/>
<evidence type="ECO:0000313" key="3">
    <source>
        <dbReference type="Proteomes" id="UP000475325"/>
    </source>
</evidence>
<gene>
    <name evidence="2" type="ORF">TWF102_006326</name>
</gene>
<evidence type="ECO:0000313" key="2">
    <source>
        <dbReference type="EMBL" id="KAF3097343.1"/>
    </source>
</evidence>
<organism evidence="2 3">
    <name type="scientific">Orbilia oligospora</name>
    <name type="common">Nematode-trapping fungus</name>
    <name type="synonym">Arthrobotrys oligospora</name>
    <dbReference type="NCBI Taxonomy" id="2813651"/>
    <lineage>
        <taxon>Eukaryota</taxon>
        <taxon>Fungi</taxon>
        <taxon>Dikarya</taxon>
        <taxon>Ascomycota</taxon>
        <taxon>Pezizomycotina</taxon>
        <taxon>Orbiliomycetes</taxon>
        <taxon>Orbiliales</taxon>
        <taxon>Orbiliaceae</taxon>
        <taxon>Orbilia</taxon>
    </lineage>
</organism>
<sequence length="95" mass="10602">MENTHIREFDNRSLEASGSRKGPTLTGRMAISGWGWFVLCFPPKPGFTIEVTMCLKASMFTGQTQGKLNGVSFGLVREVEVEVEVERRCLMAKAF</sequence>
<dbReference type="EMBL" id="WIQW01000034">
    <property type="protein sequence ID" value="KAF3097343.1"/>
    <property type="molecule type" value="Genomic_DNA"/>
</dbReference>
<accession>A0A7C8JK64</accession>
<evidence type="ECO:0000256" key="1">
    <source>
        <dbReference type="SAM" id="MobiDB-lite"/>
    </source>
</evidence>
<comment type="caution">
    <text evidence="2">The sequence shown here is derived from an EMBL/GenBank/DDBJ whole genome shotgun (WGS) entry which is preliminary data.</text>
</comment>
<feature type="compositionally biased region" description="Basic and acidic residues" evidence="1">
    <location>
        <begin position="1"/>
        <end position="13"/>
    </location>
</feature>
<protein>
    <submittedName>
        <fullName evidence="2">Uncharacterized protein</fullName>
    </submittedName>
</protein>
<reference evidence="2 3" key="1">
    <citation type="submission" date="2019-06" db="EMBL/GenBank/DDBJ databases">
        <authorList>
            <person name="Palmer J.M."/>
        </authorList>
    </citation>
    <scope>NUCLEOTIDE SEQUENCE [LARGE SCALE GENOMIC DNA]</scope>
    <source>
        <strain evidence="2 3">TWF102</strain>
    </source>
</reference>
<dbReference type="Proteomes" id="UP000475325">
    <property type="component" value="Unassembled WGS sequence"/>
</dbReference>
<feature type="region of interest" description="Disordered" evidence="1">
    <location>
        <begin position="1"/>
        <end position="23"/>
    </location>
</feature>
<dbReference type="AlphaFoldDB" id="A0A7C8JK64"/>